<evidence type="ECO:0000313" key="2">
    <source>
        <dbReference type="Proteomes" id="UP000821865"/>
    </source>
</evidence>
<proteinExistence type="predicted"/>
<reference evidence="1" key="1">
    <citation type="submission" date="2020-05" db="EMBL/GenBank/DDBJ databases">
        <title>Large-scale comparative analyses of tick genomes elucidate their genetic diversity and vector capacities.</title>
        <authorList>
            <person name="Jia N."/>
            <person name="Wang J."/>
            <person name="Shi W."/>
            <person name="Du L."/>
            <person name="Sun Y."/>
            <person name="Zhan W."/>
            <person name="Jiang J."/>
            <person name="Wang Q."/>
            <person name="Zhang B."/>
            <person name="Ji P."/>
            <person name="Sakyi L.B."/>
            <person name="Cui X."/>
            <person name="Yuan T."/>
            <person name="Jiang B."/>
            <person name="Yang W."/>
            <person name="Lam T.T.-Y."/>
            <person name="Chang Q."/>
            <person name="Ding S."/>
            <person name="Wang X."/>
            <person name="Zhu J."/>
            <person name="Ruan X."/>
            <person name="Zhao L."/>
            <person name="Wei J."/>
            <person name="Que T."/>
            <person name="Du C."/>
            <person name="Cheng J."/>
            <person name="Dai P."/>
            <person name="Han X."/>
            <person name="Huang E."/>
            <person name="Gao Y."/>
            <person name="Liu J."/>
            <person name="Shao H."/>
            <person name="Ye R."/>
            <person name="Li L."/>
            <person name="Wei W."/>
            <person name="Wang X."/>
            <person name="Wang C."/>
            <person name="Yang T."/>
            <person name="Huo Q."/>
            <person name="Li W."/>
            <person name="Guo W."/>
            <person name="Chen H."/>
            <person name="Zhou L."/>
            <person name="Ni X."/>
            <person name="Tian J."/>
            <person name="Zhou Y."/>
            <person name="Sheng Y."/>
            <person name="Liu T."/>
            <person name="Pan Y."/>
            <person name="Xia L."/>
            <person name="Li J."/>
            <person name="Zhao F."/>
            <person name="Cao W."/>
        </authorList>
    </citation>
    <scope>NUCLEOTIDE SEQUENCE</scope>
    <source>
        <strain evidence="1">Dsil-2018</strain>
    </source>
</reference>
<sequence>MMKVQVEGTTLREEEYDPADWTKIIGTYQGKSQSKARMEDANGKERDHINALLRSCTKVALCLSSSTSTARLLNLGTHNTFEELAEATLTAQLTRLSGTAIGRTLLSQLGIAPITHSTEAAPLPPDLYSHLVIPPIPKNMHPEHDGKRRADRAKALYKQYGDSSEVAYVDVATLIITDSSKTAEEAAIALALISSSSAKILSDSKSALSNFGKGLLTGTTARLLRFWHPSCPVTLIWTPAHAGFPGNEEVHSLARGLTFRAGVGPPPPALERLLTFRDILTHYRDTRRLYAPPALSLILTQASHWRRLQTRTAPYPIVLHARYPDQFLSSCKLCGKPGDFLHVLLTCATFPHAPSQTTAESHRETLLASSTATDQRLIIAAA</sequence>
<keyword evidence="2" id="KW-1185">Reference proteome</keyword>
<name>A0ACB8DBA8_DERSI</name>
<protein>
    <submittedName>
        <fullName evidence="1">Uncharacterized protein</fullName>
    </submittedName>
</protein>
<accession>A0ACB8DBA8</accession>
<gene>
    <name evidence="1" type="ORF">HPB49_005416</name>
</gene>
<comment type="caution">
    <text evidence="1">The sequence shown here is derived from an EMBL/GenBank/DDBJ whole genome shotgun (WGS) entry which is preliminary data.</text>
</comment>
<dbReference type="Proteomes" id="UP000821865">
    <property type="component" value="Chromosome 2"/>
</dbReference>
<organism evidence="1 2">
    <name type="scientific">Dermacentor silvarum</name>
    <name type="common">Tick</name>
    <dbReference type="NCBI Taxonomy" id="543639"/>
    <lineage>
        <taxon>Eukaryota</taxon>
        <taxon>Metazoa</taxon>
        <taxon>Ecdysozoa</taxon>
        <taxon>Arthropoda</taxon>
        <taxon>Chelicerata</taxon>
        <taxon>Arachnida</taxon>
        <taxon>Acari</taxon>
        <taxon>Parasitiformes</taxon>
        <taxon>Ixodida</taxon>
        <taxon>Ixodoidea</taxon>
        <taxon>Ixodidae</taxon>
        <taxon>Rhipicephalinae</taxon>
        <taxon>Dermacentor</taxon>
    </lineage>
</organism>
<evidence type="ECO:0000313" key="1">
    <source>
        <dbReference type="EMBL" id="KAH7965257.1"/>
    </source>
</evidence>
<dbReference type="EMBL" id="CM023471">
    <property type="protein sequence ID" value="KAH7965257.1"/>
    <property type="molecule type" value="Genomic_DNA"/>
</dbReference>